<organism evidence="2 3">
    <name type="scientific">Herbihabitans rhizosphaerae</name>
    <dbReference type="NCBI Taxonomy" id="1872711"/>
    <lineage>
        <taxon>Bacteria</taxon>
        <taxon>Bacillati</taxon>
        <taxon>Actinomycetota</taxon>
        <taxon>Actinomycetes</taxon>
        <taxon>Pseudonocardiales</taxon>
        <taxon>Pseudonocardiaceae</taxon>
        <taxon>Herbihabitans</taxon>
    </lineage>
</organism>
<reference evidence="2 3" key="1">
    <citation type="submission" date="2019-02" db="EMBL/GenBank/DDBJ databases">
        <title>Genomic Encyclopedia of Type Strains, Phase IV (KMG-IV): sequencing the most valuable type-strain genomes for metagenomic binning, comparative biology and taxonomic classification.</title>
        <authorList>
            <person name="Goeker M."/>
        </authorList>
    </citation>
    <scope>NUCLEOTIDE SEQUENCE [LARGE SCALE GENOMIC DNA]</scope>
    <source>
        <strain evidence="2 3">DSM 101727</strain>
    </source>
</reference>
<evidence type="ECO:0000259" key="1">
    <source>
        <dbReference type="PROSITE" id="PS51186"/>
    </source>
</evidence>
<dbReference type="GO" id="GO:0016747">
    <property type="term" value="F:acyltransferase activity, transferring groups other than amino-acyl groups"/>
    <property type="evidence" value="ECO:0007669"/>
    <property type="project" value="InterPro"/>
</dbReference>
<keyword evidence="3" id="KW-1185">Reference proteome</keyword>
<sequence>MYLRTERLVLRRLSTEDIPLFVLLNDDPEVMRHIDWQPPSVDEVAEEVAEIVAAYEKYPDHGRFVAESPDGGFLGWFGLRVTDAGPSAPDLGYRLRRSDWGRGLATEGSRALIDHAFTNLAADRVTADVMMVNTRSRNVLERCGMRHTRTFHVDFEDPLPGTEHGEGFYEITRAEWLARR</sequence>
<dbReference type="SUPFAM" id="SSF55729">
    <property type="entry name" value="Acyl-CoA N-acyltransferases (Nat)"/>
    <property type="match status" value="1"/>
</dbReference>
<gene>
    <name evidence="2" type="ORF">EV193_101282</name>
</gene>
<dbReference type="PANTHER" id="PTHR43792">
    <property type="entry name" value="GNAT FAMILY, PUTATIVE (AFU_ORTHOLOGUE AFUA_3G00765)-RELATED-RELATED"/>
    <property type="match status" value="1"/>
</dbReference>
<dbReference type="Proteomes" id="UP000294257">
    <property type="component" value="Unassembled WGS sequence"/>
</dbReference>
<comment type="caution">
    <text evidence="2">The sequence shown here is derived from an EMBL/GenBank/DDBJ whole genome shotgun (WGS) entry which is preliminary data.</text>
</comment>
<dbReference type="Pfam" id="PF13302">
    <property type="entry name" value="Acetyltransf_3"/>
    <property type="match status" value="1"/>
</dbReference>
<keyword evidence="2" id="KW-0808">Transferase</keyword>
<dbReference type="InterPro" id="IPR051531">
    <property type="entry name" value="N-acetyltransferase"/>
</dbReference>
<dbReference type="RefSeq" id="WP_207222450.1">
    <property type="nucleotide sequence ID" value="NZ_SGWQ01000001.1"/>
</dbReference>
<dbReference type="InterPro" id="IPR000182">
    <property type="entry name" value="GNAT_dom"/>
</dbReference>
<dbReference type="PROSITE" id="PS51186">
    <property type="entry name" value="GNAT"/>
    <property type="match status" value="1"/>
</dbReference>
<dbReference type="InterPro" id="IPR016181">
    <property type="entry name" value="Acyl_CoA_acyltransferase"/>
</dbReference>
<dbReference type="AlphaFoldDB" id="A0A4Q7L5A4"/>
<dbReference type="Gene3D" id="3.40.630.30">
    <property type="match status" value="1"/>
</dbReference>
<evidence type="ECO:0000313" key="3">
    <source>
        <dbReference type="Proteomes" id="UP000294257"/>
    </source>
</evidence>
<dbReference type="PANTHER" id="PTHR43792:SF16">
    <property type="entry name" value="N-ACETYLTRANSFERASE DOMAIN-CONTAINING PROTEIN"/>
    <property type="match status" value="1"/>
</dbReference>
<name>A0A4Q7L5A4_9PSEU</name>
<accession>A0A4Q7L5A4</accession>
<proteinExistence type="predicted"/>
<protein>
    <submittedName>
        <fullName evidence="2">RimJ/RimL family protein N-acetyltransferase</fullName>
    </submittedName>
</protein>
<evidence type="ECO:0000313" key="2">
    <source>
        <dbReference type="EMBL" id="RZS44406.1"/>
    </source>
</evidence>
<feature type="domain" description="N-acetyltransferase" evidence="1">
    <location>
        <begin position="8"/>
        <end position="175"/>
    </location>
</feature>
<dbReference type="EMBL" id="SGWQ01000001">
    <property type="protein sequence ID" value="RZS44406.1"/>
    <property type="molecule type" value="Genomic_DNA"/>
</dbReference>